<dbReference type="Gene3D" id="1.25.40.20">
    <property type="entry name" value="Ankyrin repeat-containing domain"/>
    <property type="match status" value="1"/>
</dbReference>
<keyword evidence="2" id="KW-0677">Repeat</keyword>
<dbReference type="GO" id="GO:0045732">
    <property type="term" value="P:positive regulation of protein catabolic process"/>
    <property type="evidence" value="ECO:0007669"/>
    <property type="project" value="TreeGrafter"/>
</dbReference>
<keyword evidence="6" id="KW-1185">Reference proteome</keyword>
<dbReference type="OrthoDB" id="427518at2759"/>
<dbReference type="Pfam" id="PF12796">
    <property type="entry name" value="Ank_2"/>
    <property type="match status" value="1"/>
</dbReference>
<dbReference type="PROSITE" id="PS50088">
    <property type="entry name" value="ANK_REPEAT"/>
    <property type="match status" value="2"/>
</dbReference>
<proteinExistence type="inferred from homology"/>
<dbReference type="AlphaFoldDB" id="A0A7C8MDM3"/>
<evidence type="ECO:0000313" key="5">
    <source>
        <dbReference type="EMBL" id="KAF2875676.1"/>
    </source>
</evidence>
<protein>
    <submittedName>
        <fullName evidence="5">Ankyrin repeat-containing domain protein</fullName>
    </submittedName>
</protein>
<accession>A0A7C8MDM3</accession>
<dbReference type="PANTHER" id="PTHR24136">
    <property type="entry name" value="SOWAH (DROSOPHILA) HOMOLOG"/>
    <property type="match status" value="1"/>
</dbReference>
<feature type="repeat" description="ANK" evidence="4">
    <location>
        <begin position="177"/>
        <end position="209"/>
    </location>
</feature>
<comment type="similarity">
    <text evidence="1">Belongs to the ankyrin SOCS box (ASB) family.</text>
</comment>
<dbReference type="InterPro" id="IPR051573">
    <property type="entry name" value="Ankyrin-SOCS_box_domain"/>
</dbReference>
<dbReference type="PROSITE" id="PS50297">
    <property type="entry name" value="ANK_REP_REGION"/>
    <property type="match status" value="1"/>
</dbReference>
<feature type="repeat" description="ANK" evidence="4">
    <location>
        <begin position="79"/>
        <end position="108"/>
    </location>
</feature>
<comment type="caution">
    <text evidence="5">The sequence shown here is derived from an EMBL/GenBank/DDBJ whole genome shotgun (WGS) entry which is preliminary data.</text>
</comment>
<dbReference type="Pfam" id="PF00023">
    <property type="entry name" value="Ank"/>
    <property type="match status" value="1"/>
</dbReference>
<dbReference type="GO" id="GO:0016567">
    <property type="term" value="P:protein ubiquitination"/>
    <property type="evidence" value="ECO:0007669"/>
    <property type="project" value="TreeGrafter"/>
</dbReference>
<evidence type="ECO:0000256" key="3">
    <source>
        <dbReference type="ARBA" id="ARBA00023043"/>
    </source>
</evidence>
<evidence type="ECO:0000256" key="1">
    <source>
        <dbReference type="ARBA" id="ARBA00005949"/>
    </source>
</evidence>
<dbReference type="InterPro" id="IPR036770">
    <property type="entry name" value="Ankyrin_rpt-contain_sf"/>
</dbReference>
<dbReference type="InterPro" id="IPR002110">
    <property type="entry name" value="Ankyrin_rpt"/>
</dbReference>
<name>A0A7C8MDM3_9PLEO</name>
<evidence type="ECO:0000256" key="4">
    <source>
        <dbReference type="PROSITE-ProRule" id="PRU00023"/>
    </source>
</evidence>
<sequence length="428" mass="47127">MRKSSRSSVPWSLLRGHLHISIGVKATMVEIMTRILTTMREKRYPTPIYSAIELQMPTFAMELLQQPVQIHSLRGPLGTPLQVAAYYGYHDVVKSLLCRDADANTSPGEFGTALYAASSQNHNDVVGLLVSEATKLDVDATGGPHGTALQCSCFLGHTEIVSLLLGSDANPNVAGGHFGDALQAASTSGHVEIVQILLESGANVDVFNGALGSAYSAAVYGNHTEIENVLIKAGGPPSQEGRIWKTAIDKSFLREPNWTRPHLMHYRLMGSLDVALAPMQRLSAGIIEWTTPLIRLKDALEAHFHGSENHVFREVQKGFNRGRQLAWDGEQSLEHCDSRFFAPKHYFRAAVTRISSTFHTATMLAPCASPSSWASGAEPRHTRPTFWRWTTTLPPTSWSTHWSRSSKPCFGCSHKSTLRHGDPRLRRT</sequence>
<dbReference type="Proteomes" id="UP000481861">
    <property type="component" value="Unassembled WGS sequence"/>
</dbReference>
<evidence type="ECO:0000313" key="6">
    <source>
        <dbReference type="Proteomes" id="UP000481861"/>
    </source>
</evidence>
<dbReference type="SMART" id="SM00248">
    <property type="entry name" value="ANK"/>
    <property type="match status" value="5"/>
</dbReference>
<gene>
    <name evidence="5" type="ORF">BDV95DRAFT_279981</name>
</gene>
<reference evidence="5 6" key="1">
    <citation type="submission" date="2020-01" db="EMBL/GenBank/DDBJ databases">
        <authorList>
            <consortium name="DOE Joint Genome Institute"/>
            <person name="Haridas S."/>
            <person name="Albert R."/>
            <person name="Binder M."/>
            <person name="Bloem J."/>
            <person name="Labutti K."/>
            <person name="Salamov A."/>
            <person name="Andreopoulos B."/>
            <person name="Baker S.E."/>
            <person name="Barry K."/>
            <person name="Bills G."/>
            <person name="Bluhm B.H."/>
            <person name="Cannon C."/>
            <person name="Castanera R."/>
            <person name="Culley D.E."/>
            <person name="Daum C."/>
            <person name="Ezra D."/>
            <person name="Gonzalez J.B."/>
            <person name="Henrissat B."/>
            <person name="Kuo A."/>
            <person name="Liang C."/>
            <person name="Lipzen A."/>
            <person name="Lutzoni F."/>
            <person name="Magnuson J."/>
            <person name="Mondo S."/>
            <person name="Nolan M."/>
            <person name="Ohm R."/>
            <person name="Pangilinan J."/>
            <person name="Park H.-J.H."/>
            <person name="Ramirez L."/>
            <person name="Alfaro M."/>
            <person name="Sun H."/>
            <person name="Tritt A."/>
            <person name="Yoshinaga Y."/>
            <person name="Zwiers L.-H.L."/>
            <person name="Turgeon B.G."/>
            <person name="Goodwin S.B."/>
            <person name="Spatafora J.W."/>
            <person name="Crous P.W."/>
            <person name="Grigoriev I.V."/>
        </authorList>
    </citation>
    <scope>NUCLEOTIDE SEQUENCE [LARGE SCALE GENOMIC DNA]</scope>
    <source>
        <strain evidence="5 6">CBS 611.86</strain>
    </source>
</reference>
<keyword evidence="3 4" id="KW-0040">ANK repeat</keyword>
<dbReference type="PANTHER" id="PTHR24136:SF15">
    <property type="entry name" value="ANK_REP_REGION DOMAIN-CONTAINING PROTEIN"/>
    <property type="match status" value="1"/>
</dbReference>
<organism evidence="5 6">
    <name type="scientific">Massariosphaeria phaeospora</name>
    <dbReference type="NCBI Taxonomy" id="100035"/>
    <lineage>
        <taxon>Eukaryota</taxon>
        <taxon>Fungi</taxon>
        <taxon>Dikarya</taxon>
        <taxon>Ascomycota</taxon>
        <taxon>Pezizomycotina</taxon>
        <taxon>Dothideomycetes</taxon>
        <taxon>Pleosporomycetidae</taxon>
        <taxon>Pleosporales</taxon>
        <taxon>Pleosporales incertae sedis</taxon>
        <taxon>Massariosphaeria</taxon>
    </lineage>
</organism>
<evidence type="ECO:0000256" key="2">
    <source>
        <dbReference type="ARBA" id="ARBA00022737"/>
    </source>
</evidence>
<dbReference type="SUPFAM" id="SSF48403">
    <property type="entry name" value="Ankyrin repeat"/>
    <property type="match status" value="1"/>
</dbReference>
<dbReference type="EMBL" id="JAADJZ010000004">
    <property type="protein sequence ID" value="KAF2875676.1"/>
    <property type="molecule type" value="Genomic_DNA"/>
</dbReference>